<proteinExistence type="predicted"/>
<feature type="non-terminal residue" evidence="2">
    <location>
        <position position="32"/>
    </location>
</feature>
<sequence>WSPTWRSPLSPTTRTTSPPPSSTYRKSSGYTA</sequence>
<feature type="region of interest" description="Disordered" evidence="1">
    <location>
        <begin position="1"/>
        <end position="32"/>
    </location>
</feature>
<reference evidence="2" key="1">
    <citation type="submission" date="2020-02" db="EMBL/GenBank/DDBJ databases">
        <authorList>
            <person name="Meier V. D."/>
        </authorList>
    </citation>
    <scope>NUCLEOTIDE SEQUENCE</scope>
    <source>
        <strain evidence="2">AVDCRST_MAG22</strain>
    </source>
</reference>
<dbReference type="EMBL" id="CADCUV010000098">
    <property type="protein sequence ID" value="CAA9417129.1"/>
    <property type="molecule type" value="Genomic_DNA"/>
</dbReference>
<feature type="non-terminal residue" evidence="2">
    <location>
        <position position="1"/>
    </location>
</feature>
<accession>A0A6J4PR36</accession>
<gene>
    <name evidence="2" type="ORF">AVDCRST_MAG22-2287</name>
</gene>
<evidence type="ECO:0000256" key="1">
    <source>
        <dbReference type="SAM" id="MobiDB-lite"/>
    </source>
</evidence>
<organism evidence="2">
    <name type="scientific">uncultured Rubrobacteraceae bacterium</name>
    <dbReference type="NCBI Taxonomy" id="349277"/>
    <lineage>
        <taxon>Bacteria</taxon>
        <taxon>Bacillati</taxon>
        <taxon>Actinomycetota</taxon>
        <taxon>Rubrobacteria</taxon>
        <taxon>Rubrobacterales</taxon>
        <taxon>Rubrobacteraceae</taxon>
        <taxon>environmental samples</taxon>
    </lineage>
</organism>
<evidence type="ECO:0000313" key="2">
    <source>
        <dbReference type="EMBL" id="CAA9417129.1"/>
    </source>
</evidence>
<protein>
    <submittedName>
        <fullName evidence="2">Uncharacterized protein</fullName>
    </submittedName>
</protein>
<name>A0A6J4PR36_9ACTN</name>
<dbReference type="AlphaFoldDB" id="A0A6J4PR36"/>
<feature type="compositionally biased region" description="Low complexity" evidence="1">
    <location>
        <begin position="1"/>
        <end position="16"/>
    </location>
</feature>